<keyword evidence="2" id="KW-0560">Oxidoreductase</keyword>
<dbReference type="AlphaFoldDB" id="A0A7W2YJ59"/>
<keyword evidence="5" id="KW-1185">Reference proteome</keyword>
<organism evidence="4 5">
    <name type="scientific">Sediminihaliea albiluteola</name>
    <dbReference type="NCBI Taxonomy" id="2758564"/>
    <lineage>
        <taxon>Bacteria</taxon>
        <taxon>Pseudomonadati</taxon>
        <taxon>Pseudomonadota</taxon>
        <taxon>Gammaproteobacteria</taxon>
        <taxon>Cellvibrionales</taxon>
        <taxon>Halieaceae</taxon>
        <taxon>Sediminihaliea</taxon>
    </lineage>
</organism>
<evidence type="ECO:0000313" key="4">
    <source>
        <dbReference type="EMBL" id="MBA6412762.1"/>
    </source>
</evidence>
<dbReference type="EMBL" id="JACFXU010000013">
    <property type="protein sequence ID" value="MBA6412762.1"/>
    <property type="molecule type" value="Genomic_DNA"/>
</dbReference>
<comment type="similarity">
    <text evidence="1 3">Belongs to the short-chain dehydrogenases/reductases (SDR) family.</text>
</comment>
<dbReference type="SUPFAM" id="SSF51735">
    <property type="entry name" value="NAD(P)-binding Rossmann-fold domains"/>
    <property type="match status" value="1"/>
</dbReference>
<proteinExistence type="inferred from homology"/>
<gene>
    <name evidence="4" type="ORF">H2508_06500</name>
</gene>
<dbReference type="InterPro" id="IPR002347">
    <property type="entry name" value="SDR_fam"/>
</dbReference>
<dbReference type="RefSeq" id="WP_182170408.1">
    <property type="nucleotide sequence ID" value="NZ_JACFXU010000013.1"/>
</dbReference>
<evidence type="ECO:0000313" key="5">
    <source>
        <dbReference type="Proteomes" id="UP000539350"/>
    </source>
</evidence>
<dbReference type="PROSITE" id="PS00061">
    <property type="entry name" value="ADH_SHORT"/>
    <property type="match status" value="1"/>
</dbReference>
<dbReference type="PRINTS" id="PR00081">
    <property type="entry name" value="GDHRDH"/>
</dbReference>
<evidence type="ECO:0000256" key="1">
    <source>
        <dbReference type="ARBA" id="ARBA00006484"/>
    </source>
</evidence>
<dbReference type="Pfam" id="PF00106">
    <property type="entry name" value="adh_short"/>
    <property type="match status" value="1"/>
</dbReference>
<accession>A0A7W2YJ59</accession>
<dbReference type="GO" id="GO:0016020">
    <property type="term" value="C:membrane"/>
    <property type="evidence" value="ECO:0007669"/>
    <property type="project" value="TreeGrafter"/>
</dbReference>
<protein>
    <submittedName>
        <fullName evidence="4">SDR family NAD(P)-dependent oxidoreductase</fullName>
    </submittedName>
</protein>
<dbReference type="PANTHER" id="PTHR44196">
    <property type="entry name" value="DEHYDROGENASE/REDUCTASE SDR FAMILY MEMBER 7B"/>
    <property type="match status" value="1"/>
</dbReference>
<dbReference type="GO" id="GO:0016491">
    <property type="term" value="F:oxidoreductase activity"/>
    <property type="evidence" value="ECO:0007669"/>
    <property type="project" value="UniProtKB-KW"/>
</dbReference>
<comment type="caution">
    <text evidence="4">The sequence shown here is derived from an EMBL/GenBank/DDBJ whole genome shotgun (WGS) entry which is preliminary data.</text>
</comment>
<dbReference type="CDD" id="cd05233">
    <property type="entry name" value="SDR_c"/>
    <property type="match status" value="1"/>
</dbReference>
<evidence type="ECO:0000256" key="3">
    <source>
        <dbReference type="RuleBase" id="RU000363"/>
    </source>
</evidence>
<dbReference type="Proteomes" id="UP000539350">
    <property type="component" value="Unassembled WGS sequence"/>
</dbReference>
<dbReference type="PANTHER" id="PTHR44196:SF2">
    <property type="entry name" value="SHORT-CHAIN DEHYDROGENASE-RELATED"/>
    <property type="match status" value="1"/>
</dbReference>
<evidence type="ECO:0000256" key="2">
    <source>
        <dbReference type="ARBA" id="ARBA00023002"/>
    </source>
</evidence>
<dbReference type="Gene3D" id="3.40.50.720">
    <property type="entry name" value="NAD(P)-binding Rossmann-like Domain"/>
    <property type="match status" value="1"/>
</dbReference>
<dbReference type="InterPro" id="IPR036291">
    <property type="entry name" value="NAD(P)-bd_dom_sf"/>
</dbReference>
<sequence>MSKTIALVTGASSGLGEQFCRALAGRCDRIIAVARRAERLTALAEELSAEVELVPVVADLATLEGVARTVEALRQKGPVTILINNAGFSTFGAFAESNIEQEHKMMRVHMDAAVSLCRAALPFMREQQRGYVINVSSVGSFLPLKLSAVYGACKAFLNSFSISLQEEEAANGIRVQCLCPGLTRTEIHDTESFAGFDKSLMPEEMWMEPADVVDASLAALDSEQVFLVPGAINQSLVRQGLEGQLQSIAE</sequence>
<dbReference type="PRINTS" id="PR00080">
    <property type="entry name" value="SDRFAMILY"/>
</dbReference>
<reference evidence="4 5" key="1">
    <citation type="submission" date="2020-07" db="EMBL/GenBank/DDBJ databases">
        <title>Halieaceae bacterium, F7430, whole genome shotgun sequencing project.</title>
        <authorList>
            <person name="Jiang S."/>
            <person name="Liu Z.W."/>
            <person name="Du Z.J."/>
        </authorList>
    </citation>
    <scope>NUCLEOTIDE SEQUENCE [LARGE SCALE GENOMIC DNA]</scope>
    <source>
        <strain evidence="4 5">F7430</strain>
    </source>
</reference>
<dbReference type="PIRSF" id="PIRSF000126">
    <property type="entry name" value="11-beta-HSD1"/>
    <property type="match status" value="1"/>
</dbReference>
<dbReference type="InterPro" id="IPR020904">
    <property type="entry name" value="Sc_DH/Rdtase_CS"/>
</dbReference>
<name>A0A7W2YJ59_9GAMM</name>